<gene>
    <name evidence="16" type="ORF">V1264_008038</name>
</gene>
<feature type="compositionally biased region" description="Polar residues" evidence="13">
    <location>
        <begin position="276"/>
        <end position="290"/>
    </location>
</feature>
<dbReference type="Gene3D" id="1.20.990.10">
    <property type="entry name" value="NADPH-cytochrome p450 Reductase, Chain A, domain 3"/>
    <property type="match status" value="1"/>
</dbReference>
<keyword evidence="9" id="KW-0560">Oxidoreductase</keyword>
<dbReference type="InterPro" id="IPR017927">
    <property type="entry name" value="FAD-bd_FR_type"/>
</dbReference>
<proteinExistence type="predicted"/>
<dbReference type="PANTHER" id="PTHR19384:SF84">
    <property type="entry name" value="METHIONINE SYNTHASE REDUCTASE"/>
    <property type="match status" value="1"/>
</dbReference>
<dbReference type="InterPro" id="IPR017938">
    <property type="entry name" value="Riboflavin_synthase-like_b-brl"/>
</dbReference>
<evidence type="ECO:0000313" key="17">
    <source>
        <dbReference type="Proteomes" id="UP001374579"/>
    </source>
</evidence>
<protein>
    <recommendedName>
        <fullName evidence="12">Methionine synthase reductase</fullName>
        <ecNumber evidence="11">1.16.1.8</ecNumber>
    </recommendedName>
</protein>
<comment type="cofactor">
    <cofactor evidence="1">
        <name>FMN</name>
        <dbReference type="ChEBI" id="CHEBI:58210"/>
    </cofactor>
</comment>
<dbReference type="SUPFAM" id="SSF52218">
    <property type="entry name" value="Flavoproteins"/>
    <property type="match status" value="1"/>
</dbReference>
<evidence type="ECO:0000256" key="13">
    <source>
        <dbReference type="SAM" id="MobiDB-lite"/>
    </source>
</evidence>
<evidence type="ECO:0000256" key="11">
    <source>
        <dbReference type="ARBA" id="ARBA00039088"/>
    </source>
</evidence>
<dbReference type="GO" id="GO:0050667">
    <property type="term" value="P:homocysteine metabolic process"/>
    <property type="evidence" value="ECO:0007669"/>
    <property type="project" value="TreeGrafter"/>
</dbReference>
<dbReference type="InterPro" id="IPR039261">
    <property type="entry name" value="FNR_nucleotide-bd"/>
</dbReference>
<dbReference type="FunFam" id="3.40.50.80:FF:000018">
    <property type="entry name" value="NADPH--cytochrome P450 reductase"/>
    <property type="match status" value="1"/>
</dbReference>
<dbReference type="GO" id="GO:0009086">
    <property type="term" value="P:methionine biosynthetic process"/>
    <property type="evidence" value="ECO:0007669"/>
    <property type="project" value="UniProtKB-KW"/>
</dbReference>
<dbReference type="FunFam" id="1.20.990.10:FF:000007">
    <property type="entry name" value="Methionine synthase reductase"/>
    <property type="match status" value="1"/>
</dbReference>
<comment type="caution">
    <text evidence="16">The sequence shown here is derived from an EMBL/GenBank/DDBJ whole genome shotgun (WGS) entry which is preliminary data.</text>
</comment>
<evidence type="ECO:0000256" key="2">
    <source>
        <dbReference type="ARBA" id="ARBA00001974"/>
    </source>
</evidence>
<dbReference type="GO" id="GO:0030586">
    <property type="term" value="F:[methionine synthase] reductase (NADPH) activity"/>
    <property type="evidence" value="ECO:0007669"/>
    <property type="project" value="UniProtKB-EC"/>
</dbReference>
<feature type="region of interest" description="Disordered" evidence="13">
    <location>
        <begin position="182"/>
        <end position="328"/>
    </location>
</feature>
<keyword evidence="6" id="KW-0949">S-adenosyl-L-methionine</keyword>
<keyword evidence="10" id="KW-0486">Methionine biosynthesis</keyword>
<dbReference type="InterPro" id="IPR001709">
    <property type="entry name" value="Flavoprot_Pyr_Nucl_cyt_Rdtase"/>
</dbReference>
<evidence type="ECO:0000256" key="6">
    <source>
        <dbReference type="ARBA" id="ARBA00022691"/>
    </source>
</evidence>
<dbReference type="CDD" id="cd06203">
    <property type="entry name" value="methionine_synthase_red"/>
    <property type="match status" value="1"/>
</dbReference>
<feature type="compositionally biased region" description="Polar residues" evidence="13">
    <location>
        <begin position="182"/>
        <end position="205"/>
    </location>
</feature>
<organism evidence="16 17">
    <name type="scientific">Littorina saxatilis</name>
    <dbReference type="NCBI Taxonomy" id="31220"/>
    <lineage>
        <taxon>Eukaryota</taxon>
        <taxon>Metazoa</taxon>
        <taxon>Spiralia</taxon>
        <taxon>Lophotrochozoa</taxon>
        <taxon>Mollusca</taxon>
        <taxon>Gastropoda</taxon>
        <taxon>Caenogastropoda</taxon>
        <taxon>Littorinimorpha</taxon>
        <taxon>Littorinoidea</taxon>
        <taxon>Littorinidae</taxon>
        <taxon>Littorina</taxon>
    </lineage>
</organism>
<dbReference type="InterPro" id="IPR001094">
    <property type="entry name" value="Flavdoxin-like"/>
</dbReference>
<dbReference type="InterPro" id="IPR003097">
    <property type="entry name" value="CysJ-like_FAD-binding"/>
</dbReference>
<dbReference type="Pfam" id="PF00175">
    <property type="entry name" value="NAD_binding_1"/>
    <property type="match status" value="1"/>
</dbReference>
<dbReference type="GO" id="GO:0010181">
    <property type="term" value="F:FMN binding"/>
    <property type="evidence" value="ECO:0007669"/>
    <property type="project" value="InterPro"/>
</dbReference>
<dbReference type="InterPro" id="IPR023173">
    <property type="entry name" value="NADPH_Cyt_P450_Rdtase_alpha"/>
</dbReference>
<dbReference type="Gene3D" id="3.40.50.80">
    <property type="entry name" value="Nucleotide-binding domain of ferredoxin-NADP reductase (FNR) module"/>
    <property type="match status" value="1"/>
</dbReference>
<evidence type="ECO:0000256" key="12">
    <source>
        <dbReference type="ARBA" id="ARBA00040659"/>
    </source>
</evidence>
<evidence type="ECO:0000259" key="14">
    <source>
        <dbReference type="PROSITE" id="PS50902"/>
    </source>
</evidence>
<dbReference type="Proteomes" id="UP001374579">
    <property type="component" value="Unassembled WGS sequence"/>
</dbReference>
<dbReference type="InterPro" id="IPR008254">
    <property type="entry name" value="Flavodoxin/NO_synth"/>
</dbReference>
<evidence type="ECO:0000259" key="15">
    <source>
        <dbReference type="PROSITE" id="PS51384"/>
    </source>
</evidence>
<evidence type="ECO:0000256" key="7">
    <source>
        <dbReference type="ARBA" id="ARBA00022827"/>
    </source>
</evidence>
<dbReference type="SUPFAM" id="SSF52343">
    <property type="entry name" value="Ferredoxin reductase-like, C-terminal NADP-linked domain"/>
    <property type="match status" value="1"/>
</dbReference>
<evidence type="ECO:0000256" key="10">
    <source>
        <dbReference type="ARBA" id="ARBA00023167"/>
    </source>
</evidence>
<dbReference type="PRINTS" id="PR00369">
    <property type="entry name" value="FLAVODOXIN"/>
</dbReference>
<keyword evidence="17" id="KW-1185">Reference proteome</keyword>
<evidence type="ECO:0000256" key="9">
    <source>
        <dbReference type="ARBA" id="ARBA00023002"/>
    </source>
</evidence>
<evidence type="ECO:0000256" key="4">
    <source>
        <dbReference type="ARBA" id="ARBA00022630"/>
    </source>
</evidence>
<feature type="compositionally biased region" description="Polar residues" evidence="13">
    <location>
        <begin position="232"/>
        <end position="251"/>
    </location>
</feature>
<reference evidence="16 17" key="1">
    <citation type="submission" date="2024-02" db="EMBL/GenBank/DDBJ databases">
        <title>Chromosome-scale genome assembly of the rough periwinkle Littorina saxatilis.</title>
        <authorList>
            <person name="De Jode A."/>
            <person name="Faria R."/>
            <person name="Formenti G."/>
            <person name="Sims Y."/>
            <person name="Smith T.P."/>
            <person name="Tracey A."/>
            <person name="Wood J.M.D."/>
            <person name="Zagrodzka Z.B."/>
            <person name="Johannesson K."/>
            <person name="Butlin R.K."/>
            <person name="Leder E.H."/>
        </authorList>
    </citation>
    <scope>NUCLEOTIDE SEQUENCE [LARGE SCALE GENOMIC DNA]</scope>
    <source>
        <strain evidence="16">Snail1</strain>
        <tissue evidence="16">Muscle</tissue>
    </source>
</reference>
<dbReference type="GO" id="GO:0005829">
    <property type="term" value="C:cytosol"/>
    <property type="evidence" value="ECO:0007669"/>
    <property type="project" value="TreeGrafter"/>
</dbReference>
<dbReference type="InterPro" id="IPR029039">
    <property type="entry name" value="Flavoprotein-like_sf"/>
</dbReference>
<keyword evidence="5" id="KW-0288">FMN</keyword>
<keyword evidence="8" id="KW-0521">NADP</keyword>
<dbReference type="PANTHER" id="PTHR19384">
    <property type="entry name" value="NITRIC OXIDE SYNTHASE-RELATED"/>
    <property type="match status" value="1"/>
</dbReference>
<dbReference type="SUPFAM" id="SSF63380">
    <property type="entry name" value="Riboflavin synthase domain-like"/>
    <property type="match status" value="1"/>
</dbReference>
<sequence length="834" mass="91818">MQIHKMSKGAPNRFLLLYATQTGQAKAIAEEIFQQSTDRGLQPELHCLSMTDKKFSIEKEHCVVLVSSTTGDGEPPDTALKFVRRFNKKTLPDDFLSRMNYTVLGLGDTNYTNFCNNAQNIDRRLAQLGAKRFYPSGFADEAVGLEVVVDPWIEDLFSAVKDCLNTRPASDVSLTTDPATQQTTVNGLHNSHTEAVNGTQNSESGKQPGLDQGSSLAVSVERNSGNQGGKTPDSSQSTTDVKTDGSQSIRTNVEPGTVLNENSDSAPVAGDESKTTSKNVTVNGFSSQTESPDRSANHTSSMEFTNPGDASVEGKASSPFTQAEGRTVDTLTLNAPSTEAPSLRLSLPPLSEKALTLPAATPAYLTVSYGSPDKDLPQKLAELPWQNDCKPPSASSDIVKATIVSAQRLTAEDAVKKTLLLRLNIENCGMKYCPGDSISVICANYDNEVNQLIIRLGVVEVADLPLQLGVMKDTKKRRAVVAPHVPEEGATLRYVMKNCVDIREPPKKALLRLLVEYTSDESEKRRLQELCSKEGADNYAAFIRAENVSLLDVLYTFPSCQPPVERILEHLPRLQPRPYSASSCEDWRPGHIDVAFNVLEIPTSQCRLYCRRGLCTGWLDDITSGLQHAGQTGDDDGDKAADLTTQIGSVLLKDLEIQVFSRTSQHFHPTSDLSVPMIMIGPGTGVAPFIGFLQERQLRLEKEGKENSAGETWLFFGCRHRNKDFLFKQDIENFEKNGVVHKFLPAFSRDTPDSDDSPRYVQDNIRSHASELFTLIHERKAVVFVCGDAKNMAKDVNAAFEEVVMKEHGVSADEAKTYVMKMRIHKQYLEDVWT</sequence>
<name>A0AAN9ASE8_9CAEN</name>
<dbReference type="Pfam" id="PF00667">
    <property type="entry name" value="FAD_binding_1"/>
    <property type="match status" value="1"/>
</dbReference>
<keyword evidence="4" id="KW-0285">Flavoprotein</keyword>
<dbReference type="InterPro" id="IPR001433">
    <property type="entry name" value="OxRdtase_FAD/NAD-bd"/>
</dbReference>
<accession>A0AAN9ASE8</accession>
<dbReference type="EC" id="1.16.1.8" evidence="11"/>
<dbReference type="AlphaFoldDB" id="A0AAN9ASE8"/>
<evidence type="ECO:0000256" key="5">
    <source>
        <dbReference type="ARBA" id="ARBA00022643"/>
    </source>
</evidence>
<dbReference type="Gene3D" id="3.40.50.360">
    <property type="match status" value="1"/>
</dbReference>
<dbReference type="PROSITE" id="PS50902">
    <property type="entry name" value="FLAVODOXIN_LIKE"/>
    <property type="match status" value="1"/>
</dbReference>
<evidence type="ECO:0000256" key="8">
    <source>
        <dbReference type="ARBA" id="ARBA00022857"/>
    </source>
</evidence>
<dbReference type="Pfam" id="PF00258">
    <property type="entry name" value="Flavodoxin_1"/>
    <property type="match status" value="1"/>
</dbReference>
<dbReference type="FunFam" id="3.40.50.360:FF:000059">
    <property type="entry name" value="5-methyltetrahydrofolate-homocysteine methyltransferase reductase"/>
    <property type="match status" value="1"/>
</dbReference>
<keyword evidence="3" id="KW-0028">Amino-acid biosynthesis</keyword>
<evidence type="ECO:0000313" key="16">
    <source>
        <dbReference type="EMBL" id="KAK7092257.1"/>
    </source>
</evidence>
<feature type="compositionally biased region" description="Polar residues" evidence="13">
    <location>
        <begin position="212"/>
        <end position="225"/>
    </location>
</feature>
<feature type="domain" description="Flavodoxin-like" evidence="14">
    <location>
        <begin position="14"/>
        <end position="157"/>
    </location>
</feature>
<dbReference type="PROSITE" id="PS51384">
    <property type="entry name" value="FAD_FR"/>
    <property type="match status" value="1"/>
</dbReference>
<dbReference type="EMBL" id="JBAMIC010000021">
    <property type="protein sequence ID" value="KAK7092257.1"/>
    <property type="molecule type" value="Genomic_DNA"/>
</dbReference>
<dbReference type="PRINTS" id="PR00371">
    <property type="entry name" value="FPNCR"/>
</dbReference>
<comment type="cofactor">
    <cofactor evidence="2">
        <name>FAD</name>
        <dbReference type="ChEBI" id="CHEBI:57692"/>
    </cofactor>
</comment>
<dbReference type="Gene3D" id="2.40.30.10">
    <property type="entry name" value="Translation factors"/>
    <property type="match status" value="1"/>
</dbReference>
<evidence type="ECO:0000256" key="3">
    <source>
        <dbReference type="ARBA" id="ARBA00022605"/>
    </source>
</evidence>
<dbReference type="GO" id="GO:0050660">
    <property type="term" value="F:flavin adenine dinucleotide binding"/>
    <property type="evidence" value="ECO:0007669"/>
    <property type="project" value="TreeGrafter"/>
</dbReference>
<keyword evidence="7" id="KW-0274">FAD</keyword>
<feature type="domain" description="FAD-binding FR-type" evidence="15">
    <location>
        <begin position="396"/>
        <end position="670"/>
    </location>
</feature>
<evidence type="ECO:0000256" key="1">
    <source>
        <dbReference type="ARBA" id="ARBA00001917"/>
    </source>
</evidence>